<comment type="caution">
    <text evidence="4">The sequence shown here is derived from an EMBL/GenBank/DDBJ whole genome shotgun (WGS) entry which is preliminary data.</text>
</comment>
<accession>A0ABW6ATM4</accession>
<dbReference type="Gene3D" id="3.40.50.1390">
    <property type="entry name" value="Resolvase, N-terminal catalytic domain"/>
    <property type="match status" value="1"/>
</dbReference>
<dbReference type="PROSITE" id="PS51736">
    <property type="entry name" value="RECOMBINASES_3"/>
    <property type="match status" value="1"/>
</dbReference>
<evidence type="ECO:0000313" key="5">
    <source>
        <dbReference type="Proteomes" id="UP001597512"/>
    </source>
</evidence>
<dbReference type="Proteomes" id="UP001597512">
    <property type="component" value="Unassembled WGS sequence"/>
</dbReference>
<dbReference type="Pfam" id="PF00239">
    <property type="entry name" value="Resolvase"/>
    <property type="match status" value="1"/>
</dbReference>
<dbReference type="InterPro" id="IPR006119">
    <property type="entry name" value="Resolv_N"/>
</dbReference>
<sequence length="223" mass="25550">MHYIAYYRVSTQKQGRSGLGLDDQREMVKRFLREGETLVEEFTEIESGRKKDRPQLQAAIGAARQHRARLLIAKLDRLSRNASFVMLLRDSEIDFVACDLPDANTLTIGIMASFAQHEAEQISKRTRAALAQKKSRGFQLGKPENLTDDSRKKAISAIIENARNHPANKQANELIRLYQHDQLTTRGIAEKLNQHGFRTRNGKLFMSETVRRFQKNSGKKRDK</sequence>
<dbReference type="InterPro" id="IPR036162">
    <property type="entry name" value="Resolvase-like_N_sf"/>
</dbReference>
<organism evidence="4 5">
    <name type="scientific">Spirosoma flavum</name>
    <dbReference type="NCBI Taxonomy" id="2048557"/>
    <lineage>
        <taxon>Bacteria</taxon>
        <taxon>Pseudomonadati</taxon>
        <taxon>Bacteroidota</taxon>
        <taxon>Cytophagia</taxon>
        <taxon>Cytophagales</taxon>
        <taxon>Cytophagaceae</taxon>
        <taxon>Spirosoma</taxon>
    </lineage>
</organism>
<keyword evidence="5" id="KW-1185">Reference proteome</keyword>
<keyword evidence="2" id="KW-0233">DNA recombination</keyword>
<dbReference type="InterPro" id="IPR050639">
    <property type="entry name" value="SSR_resolvase"/>
</dbReference>
<gene>
    <name evidence="4" type="ORF">ACFS25_28660</name>
</gene>
<dbReference type="PANTHER" id="PTHR30461:SF2">
    <property type="entry name" value="SERINE RECOMBINASE PINE-RELATED"/>
    <property type="match status" value="1"/>
</dbReference>
<evidence type="ECO:0000256" key="1">
    <source>
        <dbReference type="ARBA" id="ARBA00023125"/>
    </source>
</evidence>
<name>A0ABW6ATM4_9BACT</name>
<dbReference type="SMART" id="SM00857">
    <property type="entry name" value="Resolvase"/>
    <property type="match status" value="1"/>
</dbReference>
<dbReference type="SUPFAM" id="SSF53041">
    <property type="entry name" value="Resolvase-like"/>
    <property type="match status" value="1"/>
</dbReference>
<evidence type="ECO:0000313" key="4">
    <source>
        <dbReference type="EMBL" id="MFD2937773.1"/>
    </source>
</evidence>
<evidence type="ECO:0000256" key="2">
    <source>
        <dbReference type="ARBA" id="ARBA00023172"/>
    </source>
</evidence>
<dbReference type="CDD" id="cd00338">
    <property type="entry name" value="Ser_Recombinase"/>
    <property type="match status" value="1"/>
</dbReference>
<keyword evidence="1" id="KW-0238">DNA-binding</keyword>
<dbReference type="EMBL" id="JBHUOM010000043">
    <property type="protein sequence ID" value="MFD2937773.1"/>
    <property type="molecule type" value="Genomic_DNA"/>
</dbReference>
<evidence type="ECO:0000259" key="3">
    <source>
        <dbReference type="PROSITE" id="PS51736"/>
    </source>
</evidence>
<feature type="domain" description="Resolvase/invertase-type recombinase catalytic" evidence="3">
    <location>
        <begin position="2"/>
        <end position="137"/>
    </location>
</feature>
<protein>
    <submittedName>
        <fullName evidence="4">Recombinase family protein</fullName>
    </submittedName>
</protein>
<proteinExistence type="predicted"/>
<dbReference type="PANTHER" id="PTHR30461">
    <property type="entry name" value="DNA-INVERTASE FROM LAMBDOID PROPHAGE"/>
    <property type="match status" value="1"/>
</dbReference>
<reference evidence="5" key="1">
    <citation type="journal article" date="2019" name="Int. J. Syst. Evol. Microbiol.">
        <title>The Global Catalogue of Microorganisms (GCM) 10K type strain sequencing project: providing services to taxonomists for standard genome sequencing and annotation.</title>
        <authorList>
            <consortium name="The Broad Institute Genomics Platform"/>
            <consortium name="The Broad Institute Genome Sequencing Center for Infectious Disease"/>
            <person name="Wu L."/>
            <person name="Ma J."/>
        </authorList>
    </citation>
    <scope>NUCLEOTIDE SEQUENCE [LARGE SCALE GENOMIC DNA]</scope>
    <source>
        <strain evidence="5">KCTC 52490</strain>
    </source>
</reference>